<evidence type="ECO:0000256" key="1">
    <source>
        <dbReference type="ARBA" id="ARBA00023229"/>
    </source>
</evidence>
<evidence type="ECO:0000313" key="4">
    <source>
        <dbReference type="EMBL" id="KAB7519895.1"/>
    </source>
</evidence>
<organism evidence="3 6">
    <name type="scientific">Halosegnis rubeus</name>
    <dbReference type="NCBI Taxonomy" id="2212850"/>
    <lineage>
        <taxon>Archaea</taxon>
        <taxon>Methanobacteriati</taxon>
        <taxon>Methanobacteriota</taxon>
        <taxon>Stenosarchaea group</taxon>
        <taxon>Halobacteria</taxon>
        <taxon>Halobacteriales</taxon>
        <taxon>Natronomonadaceae</taxon>
        <taxon>Halosegnis</taxon>
    </lineage>
</organism>
<dbReference type="EMBL" id="QKKZ01000001">
    <property type="protein sequence ID" value="KAB7515809.1"/>
    <property type="molecule type" value="Genomic_DNA"/>
</dbReference>
<evidence type="ECO:0000313" key="2">
    <source>
        <dbReference type="EMBL" id="KAB7515809.1"/>
    </source>
</evidence>
<keyword evidence="7" id="KW-1185">Reference proteome</keyword>
<accession>A0A5N5UQX9</accession>
<gene>
    <name evidence="2" type="ORF">DM867_01300</name>
    <name evidence="3" type="ORF">DMP03_06345</name>
    <name evidence="4" type="ORF">DP108_01185</name>
</gene>
<dbReference type="GO" id="GO:0008299">
    <property type="term" value="P:isoprenoid biosynthetic process"/>
    <property type="evidence" value="ECO:0007669"/>
    <property type="project" value="UniProtKB-KW"/>
</dbReference>
<evidence type="ECO:0000313" key="3">
    <source>
        <dbReference type="EMBL" id="KAB7516976.1"/>
    </source>
</evidence>
<proteinExistence type="predicted"/>
<dbReference type="Proteomes" id="UP000326207">
    <property type="component" value="Unassembled WGS sequence"/>
</dbReference>
<dbReference type="EMBL" id="QMDY01000001">
    <property type="protein sequence ID" value="KAB7519895.1"/>
    <property type="molecule type" value="Genomic_DNA"/>
</dbReference>
<dbReference type="SUPFAM" id="SSF53901">
    <property type="entry name" value="Thiolase-like"/>
    <property type="match status" value="2"/>
</dbReference>
<sequence length="321" mass="32973">MAGILGYGAYIPLYRIERSRIAEQYGDYAGDGETAVPGHDEDTTTMAVEAATDALTQASTDGDQIDAVFAATTSDPFVERGVAAHVAHAVGAGRDTRVGDFQGSARAGTNALLAARDALSTDADTVLVVGSDALSAPAGSAAERTAGAGAGALVFGEGDAVAALTDSGVATTGFVGRFATHEDVTDGDGRFNRERYLDAVEIAVGHLGDDSFTHAVFPAHDGGWGRKASDALGLDATLVSTFPEVGYTAAAGVFLDTAAALDTAKAGESVLLAGYGPGGCDALRIERRTAETPEMTTDEYIQSSEQLPYGKHRQFRTWGGN</sequence>
<accession>A0A5N5UBS3</accession>
<dbReference type="Proteomes" id="UP000326302">
    <property type="component" value="Unassembled WGS sequence"/>
</dbReference>
<dbReference type="GO" id="GO:0016746">
    <property type="term" value="F:acyltransferase activity"/>
    <property type="evidence" value="ECO:0007669"/>
    <property type="project" value="UniProtKB-KW"/>
</dbReference>
<keyword evidence="1" id="KW-0414">Isoprene biosynthesis</keyword>
<comment type="caution">
    <text evidence="3">The sequence shown here is derived from an EMBL/GenBank/DDBJ whole genome shotgun (WGS) entry which is preliminary data.</text>
</comment>
<dbReference type="InterPro" id="IPR016039">
    <property type="entry name" value="Thiolase-like"/>
</dbReference>
<dbReference type="OrthoDB" id="5812at2157"/>
<dbReference type="AlphaFoldDB" id="A0A5N5UE50"/>
<protein>
    <recommendedName>
        <fullName evidence="8">Hydroxymethylglutaryl-CoA synthase</fullName>
    </recommendedName>
</protein>
<dbReference type="GO" id="GO:0044550">
    <property type="term" value="P:secondary metabolite biosynthetic process"/>
    <property type="evidence" value="ECO:0007669"/>
    <property type="project" value="TreeGrafter"/>
</dbReference>
<accession>A0A5N5UE50</accession>
<evidence type="ECO:0008006" key="8">
    <source>
        <dbReference type="Google" id="ProtNLM"/>
    </source>
</evidence>
<dbReference type="RefSeq" id="WP_152119859.1">
    <property type="nucleotide sequence ID" value="NZ_QJOW01000002.1"/>
</dbReference>
<evidence type="ECO:0000313" key="6">
    <source>
        <dbReference type="Proteomes" id="UP000326302"/>
    </source>
</evidence>
<dbReference type="Proteomes" id="UP000326865">
    <property type="component" value="Unassembled WGS sequence"/>
</dbReference>
<name>A0A5N5UE50_9EURY</name>
<reference evidence="5 6" key="1">
    <citation type="submission" date="2019-10" db="EMBL/GenBank/DDBJ databases">
        <title>Unraveling microbial dark matter from salterns through culturing: the case of the genus Halosegnis.</title>
        <authorList>
            <person name="Duran-Viseras A."/>
            <person name="Andrei A.-S."/>
            <person name="Vera-Gargallo B."/>
            <person name="Ghai R."/>
            <person name="Sanchez-Porro C."/>
            <person name="Ventosa A."/>
        </authorList>
    </citation>
    <scope>NUCLEOTIDE SEQUENCE [LARGE SCALE GENOMIC DNA]</scope>
    <source>
        <strain evidence="3 6">F17-44</strain>
        <strain evidence="2 7">F18-79</strain>
        <strain evidence="4 5">F19-13</strain>
    </source>
</reference>
<evidence type="ECO:0000313" key="7">
    <source>
        <dbReference type="Proteomes" id="UP000326865"/>
    </source>
</evidence>
<dbReference type="EMBL" id="QJOW01000002">
    <property type="protein sequence ID" value="KAB7516976.1"/>
    <property type="molecule type" value="Genomic_DNA"/>
</dbReference>
<evidence type="ECO:0000313" key="5">
    <source>
        <dbReference type="Proteomes" id="UP000326207"/>
    </source>
</evidence>
<dbReference type="PANTHER" id="PTHR34069">
    <property type="entry name" value="3-OXOACYL-[ACYL-CARRIER-PROTEIN] SYNTHASE 3"/>
    <property type="match status" value="1"/>
</dbReference>
<dbReference type="PANTHER" id="PTHR34069:SF2">
    <property type="entry name" value="BETA-KETOACYL-[ACYL-CARRIER-PROTEIN] SYNTHASE III"/>
    <property type="match status" value="1"/>
</dbReference>
<dbReference type="Gene3D" id="3.40.47.10">
    <property type="match status" value="1"/>
</dbReference>